<evidence type="ECO:0000313" key="1">
    <source>
        <dbReference type="EMBL" id="GAA5168513.1"/>
    </source>
</evidence>
<evidence type="ECO:0000313" key="2">
    <source>
        <dbReference type="Proteomes" id="UP001500547"/>
    </source>
</evidence>
<dbReference type="RefSeq" id="WP_345533772.1">
    <property type="nucleotide sequence ID" value="NZ_BAABLD010000010.1"/>
</dbReference>
<proteinExistence type="predicted"/>
<sequence length="78" mass="8182">MESSQSGRESGSNMKSAAEGVVDWRQYALAVSAAQGYALDAAQLERVVKQLELVSAVAAPLLALELPVALEPAPVFKP</sequence>
<keyword evidence="2" id="KW-1185">Reference proteome</keyword>
<name>A0ABP9QW11_9RHOO</name>
<dbReference type="Pfam" id="PF13318">
    <property type="entry name" value="AtzG-like"/>
    <property type="match status" value="1"/>
</dbReference>
<accession>A0ABP9QW11</accession>
<protein>
    <recommendedName>
        <fullName evidence="3">DUF4089 domain-containing protein</fullName>
    </recommendedName>
</protein>
<dbReference type="Proteomes" id="UP001500547">
    <property type="component" value="Unassembled WGS sequence"/>
</dbReference>
<evidence type="ECO:0008006" key="3">
    <source>
        <dbReference type="Google" id="ProtNLM"/>
    </source>
</evidence>
<gene>
    <name evidence="1" type="ORF">GCM10025770_28580</name>
</gene>
<dbReference type="InterPro" id="IPR025148">
    <property type="entry name" value="AtzG-like"/>
</dbReference>
<organism evidence="1 2">
    <name type="scientific">Viridibacterium curvum</name>
    <dbReference type="NCBI Taxonomy" id="1101404"/>
    <lineage>
        <taxon>Bacteria</taxon>
        <taxon>Pseudomonadati</taxon>
        <taxon>Pseudomonadota</taxon>
        <taxon>Betaproteobacteria</taxon>
        <taxon>Rhodocyclales</taxon>
        <taxon>Rhodocyclaceae</taxon>
        <taxon>Viridibacterium</taxon>
    </lineage>
</organism>
<reference evidence="2" key="1">
    <citation type="journal article" date="2019" name="Int. J. Syst. Evol. Microbiol.">
        <title>The Global Catalogue of Microorganisms (GCM) 10K type strain sequencing project: providing services to taxonomists for standard genome sequencing and annotation.</title>
        <authorList>
            <consortium name="The Broad Institute Genomics Platform"/>
            <consortium name="The Broad Institute Genome Sequencing Center for Infectious Disease"/>
            <person name="Wu L."/>
            <person name="Ma J."/>
        </authorList>
    </citation>
    <scope>NUCLEOTIDE SEQUENCE [LARGE SCALE GENOMIC DNA]</scope>
    <source>
        <strain evidence="2">JCM 18715</strain>
    </source>
</reference>
<dbReference type="EMBL" id="BAABLD010000010">
    <property type="protein sequence ID" value="GAA5168513.1"/>
    <property type="molecule type" value="Genomic_DNA"/>
</dbReference>
<comment type="caution">
    <text evidence="1">The sequence shown here is derived from an EMBL/GenBank/DDBJ whole genome shotgun (WGS) entry which is preliminary data.</text>
</comment>